<protein>
    <submittedName>
        <fullName evidence="4">Actin-related protein 10</fullName>
    </submittedName>
</protein>
<keyword evidence="3" id="KW-0472">Membrane</keyword>
<dbReference type="SUPFAM" id="SSF53067">
    <property type="entry name" value="Actin-like ATPase domain"/>
    <property type="match status" value="2"/>
</dbReference>
<dbReference type="Proteomes" id="UP000286134">
    <property type="component" value="Unassembled WGS sequence"/>
</dbReference>
<proteinExistence type="inferred from homology"/>
<evidence type="ECO:0000313" key="4">
    <source>
        <dbReference type="EMBL" id="RKF65192.1"/>
    </source>
</evidence>
<reference evidence="4 5" key="1">
    <citation type="journal article" date="2018" name="BMC Genomics">
        <title>Comparative genome analyses reveal sequence features reflecting distinct modes of host-adaptation between dicot and monocot powdery mildew.</title>
        <authorList>
            <person name="Wu Y."/>
            <person name="Ma X."/>
            <person name="Pan Z."/>
            <person name="Kale S.D."/>
            <person name="Song Y."/>
            <person name="King H."/>
            <person name="Zhang Q."/>
            <person name="Presley C."/>
            <person name="Deng X."/>
            <person name="Wei C.I."/>
            <person name="Xiao S."/>
        </authorList>
    </citation>
    <scope>NUCLEOTIDE SEQUENCE [LARGE SCALE GENOMIC DNA]</scope>
    <source>
        <strain evidence="4">UMSG2</strain>
    </source>
</reference>
<evidence type="ECO:0000313" key="5">
    <source>
        <dbReference type="Proteomes" id="UP000286134"/>
    </source>
</evidence>
<comment type="caution">
    <text evidence="4">The sequence shown here is derived from an EMBL/GenBank/DDBJ whole genome shotgun (WGS) entry which is preliminary data.</text>
</comment>
<dbReference type="OrthoDB" id="337660at2759"/>
<feature type="region of interest" description="Disordered" evidence="2">
    <location>
        <begin position="1"/>
        <end position="32"/>
    </location>
</feature>
<dbReference type="Pfam" id="PF00022">
    <property type="entry name" value="Actin"/>
    <property type="match status" value="1"/>
</dbReference>
<evidence type="ECO:0000256" key="3">
    <source>
        <dbReference type="SAM" id="Phobius"/>
    </source>
</evidence>
<dbReference type="EMBL" id="MCFK01001177">
    <property type="protein sequence ID" value="RKF65192.1"/>
    <property type="molecule type" value="Genomic_DNA"/>
</dbReference>
<dbReference type="Gene3D" id="3.30.420.40">
    <property type="match status" value="2"/>
</dbReference>
<dbReference type="InterPro" id="IPR004000">
    <property type="entry name" value="Actin"/>
</dbReference>
<name>A0A420I6B2_9PEZI</name>
<feature type="transmembrane region" description="Helical" evidence="3">
    <location>
        <begin position="143"/>
        <end position="164"/>
    </location>
</feature>
<keyword evidence="5" id="KW-1185">Reference proteome</keyword>
<dbReference type="STRING" id="212602.A0A420I6B2"/>
<dbReference type="PANTHER" id="PTHR11937">
    <property type="entry name" value="ACTIN"/>
    <property type="match status" value="1"/>
</dbReference>
<dbReference type="Gene3D" id="3.90.640.10">
    <property type="entry name" value="Actin, Chain A, domain 4"/>
    <property type="match status" value="1"/>
</dbReference>
<comment type="similarity">
    <text evidence="1">Belongs to the actin family.</text>
</comment>
<organism evidence="4 5">
    <name type="scientific">Erysiphe neolycopersici</name>
    <dbReference type="NCBI Taxonomy" id="212602"/>
    <lineage>
        <taxon>Eukaryota</taxon>
        <taxon>Fungi</taxon>
        <taxon>Dikarya</taxon>
        <taxon>Ascomycota</taxon>
        <taxon>Pezizomycotina</taxon>
        <taxon>Leotiomycetes</taxon>
        <taxon>Erysiphales</taxon>
        <taxon>Erysiphaceae</taxon>
        <taxon>Erysiphe</taxon>
    </lineage>
</organism>
<sequence>MTHRTSLTAQNLHGSTVGPQTPSRNQATNFGSPSVLRAEEECIIIELGSRFVRVGAAGCALPQAVGDFGPEQQRRAGDLSRWASDYDSSNWPRPNGESWGKDYELWPLDLREVDFALVGDKIERALRDTFTKTLLIDSRPRRMLLAIPSLLPLPLLFTVIETIFSKFQPPSVSLMPTSILTTVAAGLRSALVIDIGWAETTVTSVYEFREVQCKKSIRASRKLGETVFNRISKIISNFKEEEISDSSKTQITFEECEEIIERMIWCKSINKLARTPYDGFLATVEEGDELNTSFESPSLTEEDPDSIVSLPLNSLKPPKIIQVPFSELSEPCEIALFATDIPESDLDDEELPLHLLIYKSLVKLPVDVRAICMARLVFVGGASQIPGLRTRVMEELSFLIKTRGWNQVTGKAVEKINEACTISRVQIRQRQPETNIIQHDTPIELTKSASLMSQESDPIIERLKRESKKTQHKIETGKLRAINSIGAWAGASLISLMKIQANAVIEKEQWTQNGASKFSILGETSLASPRKSMGPGTIRSTAVEERSSWTLGIWGH</sequence>
<accession>A0A420I6B2</accession>
<dbReference type="AlphaFoldDB" id="A0A420I6B2"/>
<keyword evidence="3" id="KW-0812">Transmembrane</keyword>
<dbReference type="SMART" id="SM00268">
    <property type="entry name" value="ACTIN"/>
    <property type="match status" value="1"/>
</dbReference>
<evidence type="ECO:0000256" key="2">
    <source>
        <dbReference type="SAM" id="MobiDB-lite"/>
    </source>
</evidence>
<gene>
    <name evidence="4" type="ORF">OnM2_011003</name>
</gene>
<dbReference type="InterPro" id="IPR043129">
    <property type="entry name" value="ATPase_NBD"/>
</dbReference>
<keyword evidence="3" id="KW-1133">Transmembrane helix</keyword>
<evidence type="ECO:0000256" key="1">
    <source>
        <dbReference type="RuleBase" id="RU000487"/>
    </source>
</evidence>